<evidence type="ECO:0000313" key="6">
    <source>
        <dbReference type="EMBL" id="OKA06230.1"/>
    </source>
</evidence>
<keyword evidence="8" id="KW-1185">Reference proteome</keyword>
<evidence type="ECO:0000313" key="7">
    <source>
        <dbReference type="Proteomes" id="UP000076321"/>
    </source>
</evidence>
<accession>A0A154MAL0</accession>
<dbReference type="EMBL" id="LOBU02000015">
    <property type="protein sequence ID" value="OKA06230.1"/>
    <property type="molecule type" value="Genomic_DNA"/>
</dbReference>
<dbReference type="OrthoDB" id="3687316at2"/>
<evidence type="ECO:0000256" key="4">
    <source>
        <dbReference type="ARBA" id="ARBA00023186"/>
    </source>
</evidence>
<comment type="similarity">
    <text evidence="2">Belongs to the EspG family.</text>
</comment>
<gene>
    <name evidence="6" type="ORF">ATP06_0224120</name>
    <name evidence="5" type="ORF">AVL48_06900</name>
</gene>
<protein>
    <submittedName>
        <fullName evidence="6">ESX secretion-associated protein EspG</fullName>
    </submittedName>
</protein>
<dbReference type="RefSeq" id="WP_061980302.1">
    <property type="nucleotide sequence ID" value="NZ_FOPQ01000001.1"/>
</dbReference>
<evidence type="ECO:0000313" key="5">
    <source>
        <dbReference type="EMBL" id="KZB81704.1"/>
    </source>
</evidence>
<evidence type="ECO:0000256" key="2">
    <source>
        <dbReference type="ARBA" id="ARBA00006411"/>
    </source>
</evidence>
<evidence type="ECO:0000256" key="1">
    <source>
        <dbReference type="ARBA" id="ARBA00004496"/>
    </source>
</evidence>
<proteinExistence type="inferred from homology"/>
<comment type="subcellular location">
    <subcellularLocation>
        <location evidence="1">Cytoplasm</location>
    </subcellularLocation>
</comment>
<sequence length="284" mass="30769">MAERADFALGTVEATVVGQALGVDVRLFPLRVRNTSIDPERYTALIRKVYTDLEQRRLSINGELNPAIRTAFALLANHRITVSINGIDGIGQDIAVLTVTDGAQALGITQAHGEDVLQFALFADEELVEVLAGVLPRMRPASTGRRTIVRKEERAVSAMAARRQAEAEFDEEETDAFGNLQFTGVVRARPEPPARPRGEEGDVAVLEKVLSGTRLGGGHIIVSGIGRRGERLRSTPLSWLDTEDGRYLVWTETDEASGAVVGHYEPASQSGVANAIRDAIADIY</sequence>
<comment type="caution">
    <text evidence="5">The sequence shown here is derived from an EMBL/GenBank/DDBJ whole genome shotgun (WGS) entry which is preliminary data.</text>
</comment>
<keyword evidence="3" id="KW-0963">Cytoplasm</keyword>
<dbReference type="EMBL" id="LQCI01000034">
    <property type="protein sequence ID" value="KZB81704.1"/>
    <property type="molecule type" value="Genomic_DNA"/>
</dbReference>
<organism evidence="5 7">
    <name type="scientific">Amycolatopsis regifaucium</name>
    <dbReference type="NCBI Taxonomy" id="546365"/>
    <lineage>
        <taxon>Bacteria</taxon>
        <taxon>Bacillati</taxon>
        <taxon>Actinomycetota</taxon>
        <taxon>Actinomycetes</taxon>
        <taxon>Pseudonocardiales</taxon>
        <taxon>Pseudonocardiaceae</taxon>
        <taxon>Amycolatopsis</taxon>
    </lineage>
</organism>
<name>A0A154MAL0_9PSEU</name>
<reference evidence="6 8" key="2">
    <citation type="submission" date="2016-11" db="EMBL/GenBank/DDBJ databases">
        <title>Genome sequencing of Amycolatopsis regifaucium.</title>
        <authorList>
            <person name="Mayilraj S."/>
            <person name="Kaur N."/>
        </authorList>
    </citation>
    <scope>NUCLEOTIDE SEQUENCE [LARGE SCALE GENOMIC DNA]</scope>
    <source>
        <strain evidence="6 8">GY080</strain>
    </source>
</reference>
<dbReference type="InterPro" id="IPR025734">
    <property type="entry name" value="EspG"/>
</dbReference>
<keyword evidence="4" id="KW-0143">Chaperone</keyword>
<dbReference type="Pfam" id="PF14011">
    <property type="entry name" value="ESX-1_EspG"/>
    <property type="match status" value="1"/>
</dbReference>
<evidence type="ECO:0000313" key="8">
    <source>
        <dbReference type="Proteomes" id="UP000186883"/>
    </source>
</evidence>
<dbReference type="Proteomes" id="UP000186883">
    <property type="component" value="Unassembled WGS sequence"/>
</dbReference>
<evidence type="ECO:0000256" key="3">
    <source>
        <dbReference type="ARBA" id="ARBA00022490"/>
    </source>
</evidence>
<dbReference type="AlphaFoldDB" id="A0A154MAL0"/>
<dbReference type="Proteomes" id="UP000076321">
    <property type="component" value="Unassembled WGS sequence"/>
</dbReference>
<reference evidence="5 7" key="1">
    <citation type="submission" date="2015-12" db="EMBL/GenBank/DDBJ databases">
        <title>Amycolatopsis regifaucium genome sequencing and assembly.</title>
        <authorList>
            <person name="Mayilraj S."/>
        </authorList>
    </citation>
    <scope>NUCLEOTIDE SEQUENCE [LARGE SCALE GENOMIC DNA]</scope>
    <source>
        <strain evidence="5 7">GY080</strain>
    </source>
</reference>